<dbReference type="KEGG" id="svl:Strvi_7725"/>
<name>G2P7A0_STRV4</name>
<feature type="transmembrane region" description="Helical" evidence="1">
    <location>
        <begin position="6"/>
        <end position="30"/>
    </location>
</feature>
<keyword evidence="1" id="KW-1133">Transmembrane helix</keyword>
<accession>G2P7A0</accession>
<dbReference type="AlphaFoldDB" id="G2P7A0"/>
<evidence type="ECO:0000256" key="1">
    <source>
        <dbReference type="SAM" id="Phobius"/>
    </source>
</evidence>
<keyword evidence="1" id="KW-0472">Membrane</keyword>
<dbReference type="Proteomes" id="UP000008703">
    <property type="component" value="Chromosome"/>
</dbReference>
<proteinExistence type="predicted"/>
<evidence type="ECO:0000313" key="2">
    <source>
        <dbReference type="EMBL" id="AEM87060.1"/>
    </source>
</evidence>
<gene>
    <name evidence="2" type="ORF">Strvi_7725</name>
</gene>
<dbReference type="RefSeq" id="WP_014060530.1">
    <property type="nucleotide sequence ID" value="NC_015957.1"/>
</dbReference>
<organism evidence="2 3">
    <name type="scientific">Streptomyces violaceusniger (strain Tu 4113)</name>
    <dbReference type="NCBI Taxonomy" id="653045"/>
    <lineage>
        <taxon>Bacteria</taxon>
        <taxon>Bacillati</taxon>
        <taxon>Actinomycetota</taxon>
        <taxon>Actinomycetes</taxon>
        <taxon>Kitasatosporales</taxon>
        <taxon>Streptomycetaceae</taxon>
        <taxon>Streptomyces</taxon>
        <taxon>Streptomyces violaceusniger group</taxon>
    </lineage>
</organism>
<dbReference type="EMBL" id="CP002994">
    <property type="protein sequence ID" value="AEM87060.1"/>
    <property type="molecule type" value="Genomic_DNA"/>
</dbReference>
<sequence>MTENEIRWLALGFTLGLYVMLAAQILGGMLDDRRDRKALRAAETRYALVRTPGGDQHE</sequence>
<evidence type="ECO:0000313" key="3">
    <source>
        <dbReference type="Proteomes" id="UP000008703"/>
    </source>
</evidence>
<keyword evidence="1" id="KW-0812">Transmembrane</keyword>
<keyword evidence="3" id="KW-1185">Reference proteome</keyword>
<protein>
    <submittedName>
        <fullName evidence="2">Uncharacterized protein</fullName>
    </submittedName>
</protein>
<dbReference type="HOGENOM" id="CLU_3030380_0_0_11"/>
<reference evidence="2" key="1">
    <citation type="submission" date="2011-08" db="EMBL/GenBank/DDBJ databases">
        <title>Complete sequence of chromosome of Streptomyces violaceusniger Tu 4113.</title>
        <authorList>
            <consortium name="US DOE Joint Genome Institute"/>
            <person name="Lucas S."/>
            <person name="Han J."/>
            <person name="Lapidus A."/>
            <person name="Cheng J.-F."/>
            <person name="Goodwin L."/>
            <person name="Pitluck S."/>
            <person name="Peters L."/>
            <person name="Ivanova N."/>
            <person name="Daligault H."/>
            <person name="Detter J.C."/>
            <person name="Han C."/>
            <person name="Tapia R."/>
            <person name="Land M."/>
            <person name="Hauser L."/>
            <person name="Kyrpides N."/>
            <person name="Ivanova N."/>
            <person name="Pagani I."/>
            <person name="Hagen A."/>
            <person name="Katz L."/>
            <person name="Fiedler H.-P."/>
            <person name="Keasling J."/>
            <person name="Fortman J."/>
            <person name="Woyke T."/>
        </authorList>
    </citation>
    <scope>NUCLEOTIDE SEQUENCE [LARGE SCALE GENOMIC DNA]</scope>
    <source>
        <strain evidence="2">Tu 4113</strain>
    </source>
</reference>